<dbReference type="GO" id="GO:0005737">
    <property type="term" value="C:cytoplasm"/>
    <property type="evidence" value="ECO:0007669"/>
    <property type="project" value="UniProtKB-SubCell"/>
</dbReference>
<dbReference type="GO" id="GO:0009330">
    <property type="term" value="C:DNA topoisomerase type II (double strand cut, ATP-hydrolyzing) complex"/>
    <property type="evidence" value="ECO:0007669"/>
    <property type="project" value="TreeGrafter"/>
</dbReference>
<reference evidence="12" key="1">
    <citation type="submission" date="2023-05" db="EMBL/GenBank/DDBJ databases">
        <title>Mycoplasma phocimorsus sp. nov., isolated from Scandinavian patients with seal finger or septic arthritis after contact with seals.</title>
        <authorList>
            <person name="Skafte-Holm A."/>
            <person name="Pedersen T.R."/>
            <person name="Froelund M."/>
            <person name="Stegger M."/>
            <person name="Qvortrup K."/>
            <person name="Michaels D.L."/>
            <person name="Brown D.R."/>
            <person name="Jensen J.S."/>
        </authorList>
    </citation>
    <scope>NUCLEOTIDE SEQUENCE</scope>
    <source>
        <strain evidence="12">M5725</strain>
    </source>
</reference>
<dbReference type="InterPro" id="IPR035516">
    <property type="entry name" value="Gyrase/topoIV_suA_C"/>
</dbReference>
<evidence type="ECO:0000313" key="13">
    <source>
        <dbReference type="Proteomes" id="UP001224428"/>
    </source>
</evidence>
<evidence type="ECO:0000256" key="10">
    <source>
        <dbReference type="SAM" id="Coils"/>
    </source>
</evidence>
<evidence type="ECO:0000313" key="12">
    <source>
        <dbReference type="EMBL" id="MDJ1645889.1"/>
    </source>
</evidence>
<dbReference type="InterPro" id="IPR006691">
    <property type="entry name" value="GyrA/parC_rep"/>
</dbReference>
<dbReference type="SMART" id="SM00434">
    <property type="entry name" value="TOP4c"/>
    <property type="match status" value="1"/>
</dbReference>
<dbReference type="GO" id="GO:0005694">
    <property type="term" value="C:chromosome"/>
    <property type="evidence" value="ECO:0007669"/>
    <property type="project" value="InterPro"/>
</dbReference>
<dbReference type="SUPFAM" id="SSF101904">
    <property type="entry name" value="GyrA/ParC C-terminal domain-like"/>
    <property type="match status" value="1"/>
</dbReference>
<proteinExistence type="inferred from homology"/>
<dbReference type="InterPro" id="IPR013758">
    <property type="entry name" value="Topo_IIA_A/C_ab"/>
</dbReference>
<evidence type="ECO:0000259" key="11">
    <source>
        <dbReference type="PROSITE" id="PS52040"/>
    </source>
</evidence>
<keyword evidence="8" id="KW-0963">Cytoplasm</keyword>
<evidence type="ECO:0000256" key="4">
    <source>
        <dbReference type="ARBA" id="ARBA00022840"/>
    </source>
</evidence>
<keyword evidence="5 8" id="KW-0799">Topoisomerase</keyword>
<dbReference type="GO" id="GO:0006265">
    <property type="term" value="P:DNA topological change"/>
    <property type="evidence" value="ECO:0007669"/>
    <property type="project" value="UniProtKB-UniRule"/>
</dbReference>
<feature type="coiled-coil region" evidence="10">
    <location>
        <begin position="494"/>
        <end position="546"/>
    </location>
</feature>
<organism evidence="12 13">
    <name type="scientific">Mycoplasma phocimorsus</name>
    <dbReference type="NCBI Taxonomy" id="3045839"/>
    <lineage>
        <taxon>Bacteria</taxon>
        <taxon>Bacillati</taxon>
        <taxon>Mycoplasmatota</taxon>
        <taxon>Mollicutes</taxon>
        <taxon>Mycoplasmataceae</taxon>
        <taxon>Mycoplasma</taxon>
    </lineage>
</organism>
<dbReference type="PROSITE" id="PS52040">
    <property type="entry name" value="TOPO_IIA"/>
    <property type="match status" value="1"/>
</dbReference>
<protein>
    <recommendedName>
        <fullName evidence="8">DNA gyrase subunit A</fullName>
        <ecNumber evidence="8">5.6.2.2</ecNumber>
    </recommendedName>
</protein>
<comment type="catalytic activity">
    <reaction evidence="1 8 9">
        <text>ATP-dependent breakage, passage and rejoining of double-stranded DNA.</text>
        <dbReference type="EC" id="5.6.2.2"/>
    </reaction>
</comment>
<dbReference type="Pfam" id="PF03989">
    <property type="entry name" value="DNA_gyraseA_C"/>
    <property type="match status" value="6"/>
</dbReference>
<name>A0AAJ1PRA6_9MOLU</name>
<evidence type="ECO:0000256" key="6">
    <source>
        <dbReference type="ARBA" id="ARBA00023125"/>
    </source>
</evidence>
<keyword evidence="10" id="KW-0175">Coiled coil</keyword>
<dbReference type="CDD" id="cd00187">
    <property type="entry name" value="TOP4c"/>
    <property type="match status" value="1"/>
</dbReference>
<dbReference type="FunFam" id="1.10.268.10:FF:000001">
    <property type="entry name" value="DNA gyrase subunit A"/>
    <property type="match status" value="1"/>
</dbReference>
<dbReference type="Gene3D" id="2.120.10.90">
    <property type="entry name" value="DNA gyrase/topoisomerase IV, subunit A, C-terminal"/>
    <property type="match status" value="1"/>
</dbReference>
<gene>
    <name evidence="8 12" type="primary">gyrA</name>
    <name evidence="12" type="ORF">QLQ80_02225</name>
</gene>
<evidence type="ECO:0000256" key="5">
    <source>
        <dbReference type="ARBA" id="ARBA00023029"/>
    </source>
</evidence>
<evidence type="ECO:0000256" key="1">
    <source>
        <dbReference type="ARBA" id="ARBA00000185"/>
    </source>
</evidence>
<dbReference type="RefSeq" id="WP_283827300.1">
    <property type="nucleotide sequence ID" value="NZ_JASDDP010000020.1"/>
</dbReference>
<dbReference type="GO" id="GO:0034335">
    <property type="term" value="F:DNA negative supercoiling activity"/>
    <property type="evidence" value="ECO:0007669"/>
    <property type="project" value="UniProtKB-ARBA"/>
</dbReference>
<evidence type="ECO:0000256" key="9">
    <source>
        <dbReference type="PROSITE-ProRule" id="PRU01384"/>
    </source>
</evidence>
<dbReference type="NCBIfam" id="TIGR01063">
    <property type="entry name" value="gyrA"/>
    <property type="match status" value="1"/>
</dbReference>
<dbReference type="AlphaFoldDB" id="A0AAJ1PRA6"/>
<dbReference type="FunFam" id="3.90.199.10:FF:000001">
    <property type="entry name" value="DNA gyrase subunit A"/>
    <property type="match status" value="1"/>
</dbReference>
<evidence type="ECO:0000256" key="8">
    <source>
        <dbReference type="HAMAP-Rule" id="MF_01897"/>
    </source>
</evidence>
<comment type="similarity">
    <text evidence="2 8">Belongs to the type II topoisomerase GyrA/ParC subunit family.</text>
</comment>
<dbReference type="PANTHER" id="PTHR43493:SF5">
    <property type="entry name" value="DNA GYRASE SUBUNIT A, CHLOROPLASTIC_MITOCHONDRIAL"/>
    <property type="match status" value="1"/>
</dbReference>
<comment type="subunit">
    <text evidence="8">Heterotetramer, composed of two GyrA and two GyrB chains. In the heterotetramer, GyrA contains the active site tyrosine that forms a transient covalent intermediate with DNA, while GyrB binds cofactors and catalyzes ATP hydrolysis.</text>
</comment>
<feature type="short sequence motif" description="GyrA-box" evidence="8">
    <location>
        <begin position="584"/>
        <end position="590"/>
    </location>
</feature>
<dbReference type="PANTHER" id="PTHR43493">
    <property type="entry name" value="DNA GYRASE/TOPOISOMERASE SUBUNIT A"/>
    <property type="match status" value="1"/>
</dbReference>
<dbReference type="HAMAP" id="MF_01897">
    <property type="entry name" value="GyrA"/>
    <property type="match status" value="1"/>
</dbReference>
<keyword evidence="7 8" id="KW-0413">Isomerase</keyword>
<dbReference type="Gene3D" id="3.90.199.10">
    <property type="entry name" value="Topoisomerase II, domain 5"/>
    <property type="match status" value="1"/>
</dbReference>
<comment type="caution">
    <text evidence="12">The sequence shown here is derived from an EMBL/GenBank/DDBJ whole genome shotgun (WGS) entry which is preliminary data.</text>
</comment>
<dbReference type="NCBIfam" id="NF004043">
    <property type="entry name" value="PRK05560.1"/>
    <property type="match status" value="1"/>
</dbReference>
<feature type="domain" description="Topo IIA-type catalytic" evidence="11">
    <location>
        <begin position="92"/>
        <end position="557"/>
    </location>
</feature>
<dbReference type="NCBIfam" id="NF004044">
    <property type="entry name" value="PRK05561.1"/>
    <property type="match status" value="1"/>
</dbReference>
<dbReference type="EMBL" id="JASDDP010000020">
    <property type="protein sequence ID" value="MDJ1645889.1"/>
    <property type="molecule type" value="Genomic_DNA"/>
</dbReference>
<dbReference type="GO" id="GO:0003677">
    <property type="term" value="F:DNA binding"/>
    <property type="evidence" value="ECO:0007669"/>
    <property type="project" value="UniProtKB-UniRule"/>
</dbReference>
<dbReference type="Proteomes" id="UP001224428">
    <property type="component" value="Unassembled WGS sequence"/>
</dbReference>
<dbReference type="FunFam" id="3.30.1360.40:FF:000002">
    <property type="entry name" value="DNA gyrase subunit A"/>
    <property type="match status" value="1"/>
</dbReference>
<keyword evidence="13" id="KW-1185">Reference proteome</keyword>
<comment type="function">
    <text evidence="8">A type II topoisomerase that negatively supercoils closed circular double-stranded (ds) DNA in an ATP-dependent manner to modulate DNA topology and maintain chromosomes in an underwound state. Negative supercoiling favors strand separation, and DNA replication, transcription, recombination and repair, all of which involve strand separation. Also able to catalyze the interconversion of other topological isomers of dsDNA rings, including catenanes and knotted rings. Type II topoisomerases break and join 2 DNA strands simultaneously in an ATP-dependent manner.</text>
</comment>
<keyword evidence="4 8" id="KW-0067">ATP-binding</keyword>
<keyword evidence="6 8" id="KW-0238">DNA-binding</keyword>
<dbReference type="InterPro" id="IPR050220">
    <property type="entry name" value="Type_II_DNA_Topoisomerases"/>
</dbReference>
<dbReference type="InterPro" id="IPR002205">
    <property type="entry name" value="Topo_IIA_dom_A"/>
</dbReference>
<keyword evidence="3 8" id="KW-0547">Nucleotide-binding</keyword>
<dbReference type="Gene3D" id="1.10.268.10">
    <property type="entry name" value="Topoisomerase, domain 3"/>
    <property type="match status" value="1"/>
</dbReference>
<dbReference type="GO" id="GO:0005524">
    <property type="term" value="F:ATP binding"/>
    <property type="evidence" value="ECO:0007669"/>
    <property type="project" value="UniProtKB-UniRule"/>
</dbReference>
<evidence type="ECO:0000256" key="7">
    <source>
        <dbReference type="ARBA" id="ARBA00023235"/>
    </source>
</evidence>
<dbReference type="SUPFAM" id="SSF56719">
    <property type="entry name" value="Type II DNA topoisomerase"/>
    <property type="match status" value="1"/>
</dbReference>
<dbReference type="InterPro" id="IPR005743">
    <property type="entry name" value="GyrA"/>
</dbReference>
<comment type="subcellular location">
    <subcellularLocation>
        <location evidence="8">Cytoplasm</location>
    </subcellularLocation>
</comment>
<evidence type="ECO:0000256" key="2">
    <source>
        <dbReference type="ARBA" id="ARBA00008263"/>
    </source>
</evidence>
<dbReference type="GO" id="GO:0006261">
    <property type="term" value="P:DNA-templated DNA replication"/>
    <property type="evidence" value="ECO:0007669"/>
    <property type="project" value="UniProtKB-UniRule"/>
</dbReference>
<feature type="active site" description="O-(5'-phospho-DNA)-tyrosine intermediate" evidence="8 9">
    <location>
        <position position="180"/>
    </location>
</feature>
<accession>A0AAJ1PRA6</accession>
<dbReference type="InterPro" id="IPR013760">
    <property type="entry name" value="Topo_IIA-like_dom_sf"/>
</dbReference>
<dbReference type="Pfam" id="PF00521">
    <property type="entry name" value="DNA_topoisoIV"/>
    <property type="match status" value="1"/>
</dbReference>
<sequence>MLFFDEDKEKEQLKVEQEDFEDDYESVNTIFNEEEVIEEDEDEYIPQNKEGYIVESKIIDAPTGGLYPQEIRKEMKDSFLEYAMSVIVSRALPDVRDGLKPVHRRILFGMNELGITHSSAHKKSARIVGDVLGKYHPHGDSSVYEAMVRLAQDFSLRYPLIDGHGNFGSIDGDPAAAMRYTEARMSKIASEMLDGINKNTVDFIANYDASEQEPVVLPSRFPNILIMGATGIAVGMATSIPPHNLKETIDAVKALALNPQITITQLMEHIKGPDFPIGAEILGTKGIIDTYLTGKGTISVRSKAKIETGISGKSKIIISEIPYELKKITIIEKIAELVKYKAIEGISDLRDESNKDGIRIVISIKKNFDPAIILNQLYRQTPLQTNYNANMVALVNGEPKLLNLKQMLEVYLQHQFEVVTRRLKFDLEKAQYRLLILEGLKIAVDNIDEVIKIIKSSSNDANAIERLKQSFNLVEVQAKAIVDMRLGRLTGLAIEKMNEEIALLMAEISKIEAILASRELLTQLIIDELEEIKNKYGDERRTIINENASISISDEDLVKQREIVISISSNGYVKRTDLSEYRLQKRGGVGTQGMKIYEGNDLSQLIVTSSHIDLLLFTSLGRIYRMRALQIPDQGRQSKGLPFINLLDLQENENVISMIATDSYEDNEYLITITKKGIIKKTSIKNFIRINANGKKAMGLKEDDELVRAMIVKEDESIIIASSSGHVVKFNISQIRDMSRSAIGVIAIKLENDAYVISASHSLEGELILSMSTLGFAKLTNKEQYRETKRGARGVLAMNIKKAGTLIGCSFVNKNDELFLVNNKNITLRTHISQLPDVSRNAKGVKAIKLKGNEFLKSYSIINTAQIEE</sequence>
<comment type="miscellaneous">
    <text evidence="8">Few gyrases are as efficient as E.coli at forming negative supercoils. Not all organisms have 2 type II topoisomerases; in organisms with a single type II topoisomerase this enzyme also has to decatenate newly replicated chromosomes.</text>
</comment>
<evidence type="ECO:0000256" key="3">
    <source>
        <dbReference type="ARBA" id="ARBA00022741"/>
    </source>
</evidence>
<dbReference type="InterPro" id="IPR013757">
    <property type="entry name" value="Topo_IIA_A_a_sf"/>
</dbReference>
<dbReference type="EC" id="5.6.2.2" evidence="8"/>
<dbReference type="Gene3D" id="3.30.1360.40">
    <property type="match status" value="1"/>
</dbReference>